<feature type="transmembrane region" description="Helical" evidence="2">
    <location>
        <begin position="250"/>
        <end position="269"/>
    </location>
</feature>
<evidence type="ECO:0000256" key="1">
    <source>
        <dbReference type="SAM" id="MobiDB-lite"/>
    </source>
</evidence>
<feature type="region of interest" description="Disordered" evidence="1">
    <location>
        <begin position="1"/>
        <end position="35"/>
    </location>
</feature>
<dbReference type="Proteomes" id="UP000823046">
    <property type="component" value="Unassembled WGS sequence"/>
</dbReference>
<proteinExistence type="predicted"/>
<sequence length="311" mass="35240">MADDLNSWCEPSAYRKDSSKRENLPGGSKETFANTDDSDDNFQCIRGKFYSSFLSSLLTFPTDTGNTHGSTLDHGEALREFRTPEKKLPSPWVIVAAFTGTATFAALVGLRSYRKRLMINMIETCPDGNSKVRQKQLFNPSEHTANPTSEKILRFLPFSMRLIKKIESEPSITSSNRILSPLSHLLRQNMKNGDTIITTNASKLAMESQKSDLSKLSRGDDSDDEEERFQLSMQNISATQFFSRWELLKLFLYPAIVVSIILVILWHTFKCMCGIKDINHFRELTKWLLGTGPNPNLEVNEKSTVEKGELR</sequence>
<keyword evidence="4" id="KW-1185">Reference proteome</keyword>
<evidence type="ECO:0000256" key="2">
    <source>
        <dbReference type="SAM" id="Phobius"/>
    </source>
</evidence>
<keyword evidence="2" id="KW-1133">Transmembrane helix</keyword>
<evidence type="ECO:0000313" key="3">
    <source>
        <dbReference type="EMBL" id="KAF8819899.1"/>
    </source>
</evidence>
<protein>
    <submittedName>
        <fullName evidence="3">Uncharacterized protein</fullName>
    </submittedName>
</protein>
<evidence type="ECO:0000313" key="4">
    <source>
        <dbReference type="Proteomes" id="UP000823046"/>
    </source>
</evidence>
<organism evidence="3 4">
    <name type="scientific">Cardiosporidium cionae</name>
    <dbReference type="NCBI Taxonomy" id="476202"/>
    <lineage>
        <taxon>Eukaryota</taxon>
        <taxon>Sar</taxon>
        <taxon>Alveolata</taxon>
        <taxon>Apicomplexa</taxon>
        <taxon>Aconoidasida</taxon>
        <taxon>Nephromycida</taxon>
        <taxon>Cardiosporidium</taxon>
    </lineage>
</organism>
<feature type="compositionally biased region" description="Basic and acidic residues" evidence="1">
    <location>
        <begin position="13"/>
        <end position="23"/>
    </location>
</feature>
<feature type="transmembrane region" description="Helical" evidence="2">
    <location>
        <begin position="92"/>
        <end position="110"/>
    </location>
</feature>
<comment type="caution">
    <text evidence="3">The sequence shown here is derived from an EMBL/GenBank/DDBJ whole genome shotgun (WGS) entry which is preliminary data.</text>
</comment>
<accession>A0ABQ7J7I6</accession>
<keyword evidence="2" id="KW-0472">Membrane</keyword>
<reference evidence="3 4" key="1">
    <citation type="journal article" date="2020" name="bioRxiv">
        <title>Metabolic contributions of an alphaproteobacterial endosymbiont in the apicomplexan Cardiosporidium cionae.</title>
        <authorList>
            <person name="Hunter E.S."/>
            <person name="Paight C.J."/>
            <person name="Lane C.E."/>
        </authorList>
    </citation>
    <scope>NUCLEOTIDE SEQUENCE [LARGE SCALE GENOMIC DNA]</scope>
    <source>
        <strain evidence="3">ESH_2018</strain>
    </source>
</reference>
<keyword evidence="2" id="KW-0812">Transmembrane</keyword>
<gene>
    <name evidence="3" type="ORF">IE077_003822</name>
</gene>
<dbReference type="EMBL" id="JADAQX010000559">
    <property type="protein sequence ID" value="KAF8819899.1"/>
    <property type="molecule type" value="Genomic_DNA"/>
</dbReference>
<name>A0ABQ7J7I6_9APIC</name>